<dbReference type="GO" id="GO:0016301">
    <property type="term" value="F:kinase activity"/>
    <property type="evidence" value="ECO:0007669"/>
    <property type="project" value="UniProtKB-KW"/>
</dbReference>
<dbReference type="PROSITE" id="PS50109">
    <property type="entry name" value="HIS_KIN"/>
    <property type="match status" value="1"/>
</dbReference>
<dbReference type="InterPro" id="IPR003660">
    <property type="entry name" value="HAMP_dom"/>
</dbReference>
<keyword evidence="7" id="KW-0812">Transmembrane</keyword>
<dbReference type="SUPFAM" id="SSF55874">
    <property type="entry name" value="ATPase domain of HSP90 chaperone/DNA topoisomerase II/histidine kinase"/>
    <property type="match status" value="1"/>
</dbReference>
<dbReference type="EMBL" id="JADKNH010000005">
    <property type="protein sequence ID" value="MBF4693281.1"/>
    <property type="molecule type" value="Genomic_DNA"/>
</dbReference>
<keyword evidence="4" id="KW-1003">Cell membrane</keyword>
<dbReference type="Proteomes" id="UP000614200">
    <property type="component" value="Unassembled WGS sequence"/>
</dbReference>
<evidence type="ECO:0000256" key="14">
    <source>
        <dbReference type="SAM" id="Coils"/>
    </source>
</evidence>
<evidence type="ECO:0000256" key="5">
    <source>
        <dbReference type="ARBA" id="ARBA00022553"/>
    </source>
</evidence>
<evidence type="ECO:0000256" key="9">
    <source>
        <dbReference type="ARBA" id="ARBA00022777"/>
    </source>
</evidence>
<evidence type="ECO:0000259" key="16">
    <source>
        <dbReference type="PROSITE" id="PS50885"/>
    </source>
</evidence>
<evidence type="ECO:0000256" key="2">
    <source>
        <dbReference type="ARBA" id="ARBA00004651"/>
    </source>
</evidence>
<dbReference type="Gene3D" id="3.30.565.10">
    <property type="entry name" value="Histidine kinase-like ATPase, C-terminal domain"/>
    <property type="match status" value="1"/>
</dbReference>
<evidence type="ECO:0000256" key="1">
    <source>
        <dbReference type="ARBA" id="ARBA00000085"/>
    </source>
</evidence>
<reference evidence="17 18" key="1">
    <citation type="submission" date="2020-11" db="EMBL/GenBank/DDBJ databases">
        <title>Fusibacter basophilias sp. nov.</title>
        <authorList>
            <person name="Qiu D."/>
        </authorList>
    </citation>
    <scope>NUCLEOTIDE SEQUENCE [LARGE SCALE GENOMIC DNA]</scope>
    <source>
        <strain evidence="17 18">Q10-2</strain>
    </source>
</reference>
<evidence type="ECO:0000256" key="3">
    <source>
        <dbReference type="ARBA" id="ARBA00012438"/>
    </source>
</evidence>
<dbReference type="Gene3D" id="1.10.287.130">
    <property type="match status" value="1"/>
</dbReference>
<dbReference type="PROSITE" id="PS50885">
    <property type="entry name" value="HAMP"/>
    <property type="match status" value="1"/>
</dbReference>
<dbReference type="InterPro" id="IPR050398">
    <property type="entry name" value="HssS/ArlS-like"/>
</dbReference>
<comment type="caution">
    <text evidence="17">The sequence shown here is derived from an EMBL/GenBank/DDBJ whole genome shotgun (WGS) entry which is preliminary data.</text>
</comment>
<dbReference type="CDD" id="cd00082">
    <property type="entry name" value="HisKA"/>
    <property type="match status" value="1"/>
</dbReference>
<keyword evidence="6" id="KW-0808">Transferase</keyword>
<evidence type="ECO:0000313" key="17">
    <source>
        <dbReference type="EMBL" id="MBF4693281.1"/>
    </source>
</evidence>
<dbReference type="SMART" id="SM00387">
    <property type="entry name" value="HATPase_c"/>
    <property type="match status" value="1"/>
</dbReference>
<dbReference type="InterPro" id="IPR036890">
    <property type="entry name" value="HATPase_C_sf"/>
</dbReference>
<dbReference type="PANTHER" id="PTHR45528">
    <property type="entry name" value="SENSOR HISTIDINE KINASE CPXA"/>
    <property type="match status" value="1"/>
</dbReference>
<evidence type="ECO:0000256" key="7">
    <source>
        <dbReference type="ARBA" id="ARBA00022692"/>
    </source>
</evidence>
<keyword evidence="10" id="KW-0067">ATP-binding</keyword>
<dbReference type="Gene3D" id="6.10.340.10">
    <property type="match status" value="1"/>
</dbReference>
<evidence type="ECO:0000256" key="4">
    <source>
        <dbReference type="ARBA" id="ARBA00022475"/>
    </source>
</evidence>
<gene>
    <name evidence="17" type="ORF">ISU02_09125</name>
</gene>
<dbReference type="Pfam" id="PF00512">
    <property type="entry name" value="HisKA"/>
    <property type="match status" value="1"/>
</dbReference>
<dbReference type="Pfam" id="PF02518">
    <property type="entry name" value="HATPase_c"/>
    <property type="match status" value="1"/>
</dbReference>
<evidence type="ECO:0000256" key="13">
    <source>
        <dbReference type="ARBA" id="ARBA00023136"/>
    </source>
</evidence>
<proteinExistence type="predicted"/>
<comment type="subcellular location">
    <subcellularLocation>
        <location evidence="2">Cell membrane</location>
        <topology evidence="2">Multi-pass membrane protein</topology>
    </subcellularLocation>
</comment>
<dbReference type="CDD" id="cd06225">
    <property type="entry name" value="HAMP"/>
    <property type="match status" value="1"/>
</dbReference>
<feature type="coiled-coil region" evidence="14">
    <location>
        <begin position="326"/>
        <end position="357"/>
    </location>
</feature>
<keyword evidence="5" id="KW-0597">Phosphoprotein</keyword>
<evidence type="ECO:0000259" key="15">
    <source>
        <dbReference type="PROSITE" id="PS50109"/>
    </source>
</evidence>
<evidence type="ECO:0000256" key="11">
    <source>
        <dbReference type="ARBA" id="ARBA00022989"/>
    </source>
</evidence>
<dbReference type="EC" id="2.7.13.3" evidence="3"/>
<dbReference type="InterPro" id="IPR036097">
    <property type="entry name" value="HisK_dim/P_sf"/>
</dbReference>
<evidence type="ECO:0000256" key="6">
    <source>
        <dbReference type="ARBA" id="ARBA00022679"/>
    </source>
</evidence>
<dbReference type="InterPro" id="IPR003661">
    <property type="entry name" value="HisK_dim/P_dom"/>
</dbReference>
<dbReference type="SMART" id="SM00304">
    <property type="entry name" value="HAMP"/>
    <property type="match status" value="1"/>
</dbReference>
<feature type="domain" description="HAMP" evidence="16">
    <location>
        <begin position="286"/>
        <end position="338"/>
    </location>
</feature>
<dbReference type="SUPFAM" id="SSF158472">
    <property type="entry name" value="HAMP domain-like"/>
    <property type="match status" value="1"/>
</dbReference>
<keyword evidence="12" id="KW-0902">Two-component regulatory system</keyword>
<dbReference type="InterPro" id="IPR005467">
    <property type="entry name" value="His_kinase_dom"/>
</dbReference>
<evidence type="ECO:0000256" key="12">
    <source>
        <dbReference type="ARBA" id="ARBA00023012"/>
    </source>
</evidence>
<dbReference type="RefSeq" id="WP_194701523.1">
    <property type="nucleotide sequence ID" value="NZ_JADKNH010000005.1"/>
</dbReference>
<keyword evidence="14" id="KW-0175">Coiled coil</keyword>
<comment type="catalytic activity">
    <reaction evidence="1">
        <text>ATP + protein L-histidine = ADP + protein N-phospho-L-histidine.</text>
        <dbReference type="EC" id="2.7.13.3"/>
    </reaction>
</comment>
<dbReference type="SMART" id="SM00388">
    <property type="entry name" value="HisKA"/>
    <property type="match status" value="1"/>
</dbReference>
<evidence type="ECO:0000256" key="8">
    <source>
        <dbReference type="ARBA" id="ARBA00022741"/>
    </source>
</evidence>
<keyword evidence="11" id="KW-1133">Transmembrane helix</keyword>
<dbReference type="SUPFAM" id="SSF47384">
    <property type="entry name" value="Homodimeric domain of signal transducing histidine kinase"/>
    <property type="match status" value="1"/>
</dbReference>
<accession>A0ABR9ZS41</accession>
<dbReference type="Pfam" id="PF00672">
    <property type="entry name" value="HAMP"/>
    <property type="match status" value="1"/>
</dbReference>
<evidence type="ECO:0000256" key="10">
    <source>
        <dbReference type="ARBA" id="ARBA00022840"/>
    </source>
</evidence>
<keyword evidence="13" id="KW-0472">Membrane</keyword>
<feature type="domain" description="Histidine kinase" evidence="15">
    <location>
        <begin position="367"/>
        <end position="581"/>
    </location>
</feature>
<dbReference type="InterPro" id="IPR003594">
    <property type="entry name" value="HATPase_dom"/>
</dbReference>
<name>A0ABR9ZS41_9FIRM</name>
<keyword evidence="18" id="KW-1185">Reference proteome</keyword>
<keyword evidence="9 17" id="KW-0418">Kinase</keyword>
<sequence>MKRSSVVVRLFILTTLFLVIFVSIAFKLQLKSFEEYYFERKINDIDEKYFDFMALYESSHWNQTELEQNIQYFENQNDIKIAMIDNYYSIINERKYKIFILNNDGRVYEVQLNNVLTKFDYMKLDVHTGDRITVRGYIWGEQKKNISLMQMVLNDVMVFDVIEPRLNDRLKVDEVEGTVIRFNLPDQQDLIFGVDYTGIAGVVDYYYFTPKNGIKKDESFIYTEEDTGKKQIVKVFPSNRKGLKSIFIMTQQQPIIEATQALSDFSPILITGSLLLGAIFLFIFSKMISSPLIELEQKAQKMADFDFNEYIEIKHNDEIGGLSRSLNQLSYNLEKTIKELNDANEKLLDDLERDRKIENMRKEFIRNISHELKTPLGVIRAFTEGLQDGIVENDVDYYSGVILEEVTTIEALVKDMLELSKLQTGAYKLELETFKINVLIENVILKQTRFASEKGMSFTFERCEYDQVFGDYRKMERVVSNFVSNAVRYGQPDTRIEVKTSVSERRIRFTIQNECEPLSKEQLDRVWDKFYRADESRSKTLGGSGLGLSIVKEILDQHQAIYGVENTAKGVLFCFEMDKYGNSIV</sequence>
<dbReference type="PANTHER" id="PTHR45528:SF1">
    <property type="entry name" value="SENSOR HISTIDINE KINASE CPXA"/>
    <property type="match status" value="1"/>
</dbReference>
<protein>
    <recommendedName>
        <fullName evidence="3">histidine kinase</fullName>
        <ecNumber evidence="3">2.7.13.3</ecNumber>
    </recommendedName>
</protein>
<keyword evidence="8" id="KW-0547">Nucleotide-binding</keyword>
<organism evidence="17 18">
    <name type="scientific">Fusibacter ferrireducens</name>
    <dbReference type="NCBI Taxonomy" id="2785058"/>
    <lineage>
        <taxon>Bacteria</taxon>
        <taxon>Bacillati</taxon>
        <taxon>Bacillota</taxon>
        <taxon>Clostridia</taxon>
        <taxon>Eubacteriales</taxon>
        <taxon>Eubacteriales Family XII. Incertae Sedis</taxon>
        <taxon>Fusibacter</taxon>
    </lineage>
</organism>
<evidence type="ECO:0000313" key="18">
    <source>
        <dbReference type="Proteomes" id="UP000614200"/>
    </source>
</evidence>